<evidence type="ECO:0000313" key="5">
    <source>
        <dbReference type="WBParaSite" id="EVEC_0000696001-mRNA-1"/>
    </source>
</evidence>
<protein>
    <submittedName>
        <fullName evidence="5">RRM domain-containing protein</fullName>
    </submittedName>
</protein>
<reference evidence="3 4" key="2">
    <citation type="submission" date="2018-10" db="EMBL/GenBank/DDBJ databases">
        <authorList>
            <consortium name="Pathogen Informatics"/>
        </authorList>
    </citation>
    <scope>NUCLEOTIDE SEQUENCE [LARGE SCALE GENOMIC DNA]</scope>
</reference>
<dbReference type="Gene3D" id="3.30.70.330">
    <property type="match status" value="1"/>
</dbReference>
<dbReference type="Proteomes" id="UP000274131">
    <property type="component" value="Unassembled WGS sequence"/>
</dbReference>
<dbReference type="InterPro" id="IPR000504">
    <property type="entry name" value="RRM_dom"/>
</dbReference>
<dbReference type="Pfam" id="PF00076">
    <property type="entry name" value="RRM_1"/>
    <property type="match status" value="1"/>
</dbReference>
<name>A0A0N4V958_ENTVE</name>
<dbReference type="GO" id="GO:0003723">
    <property type="term" value="F:RNA binding"/>
    <property type="evidence" value="ECO:0007669"/>
    <property type="project" value="UniProtKB-UniRule"/>
</dbReference>
<dbReference type="PROSITE" id="PS50102">
    <property type="entry name" value="RRM"/>
    <property type="match status" value="1"/>
</dbReference>
<dbReference type="EMBL" id="UXUI01008526">
    <property type="protein sequence ID" value="VDD91723.1"/>
    <property type="molecule type" value="Genomic_DNA"/>
</dbReference>
<keyword evidence="4" id="KW-1185">Reference proteome</keyword>
<accession>A0A0N4V958</accession>
<evidence type="ECO:0000256" key="1">
    <source>
        <dbReference type="PROSITE-ProRule" id="PRU00176"/>
    </source>
</evidence>
<dbReference type="SUPFAM" id="SSF54928">
    <property type="entry name" value="RNA-binding domain, RBD"/>
    <property type="match status" value="1"/>
</dbReference>
<evidence type="ECO:0000259" key="2">
    <source>
        <dbReference type="PROSITE" id="PS50102"/>
    </source>
</evidence>
<dbReference type="InterPro" id="IPR035979">
    <property type="entry name" value="RBD_domain_sf"/>
</dbReference>
<dbReference type="OrthoDB" id="5850064at2759"/>
<sequence>MKIPRTEAKLKRITLGVYCGSKIEVGILMAEDEGSGLHKGFGFVIFKDSESVLRAIANGPHVIDGEELSFKSFF</sequence>
<feature type="domain" description="RRM" evidence="2">
    <location>
        <begin position="1"/>
        <end position="74"/>
    </location>
</feature>
<organism evidence="5">
    <name type="scientific">Enterobius vermicularis</name>
    <name type="common">Human pinworm</name>
    <dbReference type="NCBI Taxonomy" id="51028"/>
    <lineage>
        <taxon>Eukaryota</taxon>
        <taxon>Metazoa</taxon>
        <taxon>Ecdysozoa</taxon>
        <taxon>Nematoda</taxon>
        <taxon>Chromadorea</taxon>
        <taxon>Rhabditida</taxon>
        <taxon>Spirurina</taxon>
        <taxon>Oxyuridomorpha</taxon>
        <taxon>Oxyuroidea</taxon>
        <taxon>Oxyuridae</taxon>
        <taxon>Enterobius</taxon>
    </lineage>
</organism>
<evidence type="ECO:0000313" key="3">
    <source>
        <dbReference type="EMBL" id="VDD91723.1"/>
    </source>
</evidence>
<dbReference type="WBParaSite" id="EVEC_0000696001-mRNA-1">
    <property type="protein sequence ID" value="EVEC_0000696001-mRNA-1"/>
    <property type="gene ID" value="EVEC_0000696001"/>
</dbReference>
<keyword evidence="1" id="KW-0694">RNA-binding</keyword>
<evidence type="ECO:0000313" key="4">
    <source>
        <dbReference type="Proteomes" id="UP000274131"/>
    </source>
</evidence>
<gene>
    <name evidence="3" type="ORF">EVEC_LOCUS6474</name>
</gene>
<dbReference type="InterPro" id="IPR012677">
    <property type="entry name" value="Nucleotide-bd_a/b_plait_sf"/>
</dbReference>
<proteinExistence type="predicted"/>
<reference evidence="5" key="1">
    <citation type="submission" date="2017-02" db="UniProtKB">
        <authorList>
            <consortium name="WormBaseParasite"/>
        </authorList>
    </citation>
    <scope>IDENTIFICATION</scope>
</reference>
<dbReference type="AlphaFoldDB" id="A0A0N4V958"/>